<accession>A0A1M6SA44</accession>
<dbReference type="OrthoDB" id="1681234at2"/>
<sequence>MPNHVKCAVEECLYNQNSACSAEEIEIRTNGNPIVGTSKGTMCETFIYKDYRGHGRDAYHAHQESQHS</sequence>
<evidence type="ECO:0000313" key="3">
    <source>
        <dbReference type="Proteomes" id="UP000184016"/>
    </source>
</evidence>
<keyword evidence="3" id="KW-1185">Reference proteome</keyword>
<evidence type="ECO:0000313" key="2">
    <source>
        <dbReference type="EMBL" id="SHK41529.1"/>
    </source>
</evidence>
<dbReference type="EMBL" id="FRAF01000013">
    <property type="protein sequence ID" value="SHK41529.1"/>
    <property type="molecule type" value="Genomic_DNA"/>
</dbReference>
<dbReference type="AlphaFoldDB" id="A0A1M6SA44"/>
<organism evidence="2 3">
    <name type="scientific">Alicyclobacillus tolerans</name>
    <dbReference type="NCBI Taxonomy" id="90970"/>
    <lineage>
        <taxon>Bacteria</taxon>
        <taxon>Bacillati</taxon>
        <taxon>Bacillota</taxon>
        <taxon>Bacilli</taxon>
        <taxon>Bacillales</taxon>
        <taxon>Alicyclobacillaceae</taxon>
        <taxon>Alicyclobacillus</taxon>
    </lineage>
</organism>
<reference evidence="3" key="1">
    <citation type="submission" date="2016-11" db="EMBL/GenBank/DDBJ databases">
        <authorList>
            <person name="Varghese N."/>
            <person name="Submissions S."/>
        </authorList>
    </citation>
    <scope>NUCLEOTIDE SEQUENCE [LARGE SCALE GENOMIC DNA]</scope>
    <source>
        <strain evidence="3">USBA-503</strain>
    </source>
</reference>
<dbReference type="Pfam" id="PF07561">
    <property type="entry name" value="DUF1540"/>
    <property type="match status" value="1"/>
</dbReference>
<dbReference type="RefSeq" id="WP_072874226.1">
    <property type="nucleotide sequence ID" value="NZ_FRAF01000013.1"/>
</dbReference>
<feature type="domain" description="DUF1540" evidence="1">
    <location>
        <begin position="5"/>
        <end position="46"/>
    </location>
</feature>
<dbReference type="STRING" id="1830138.SAMN05443507_11374"/>
<evidence type="ECO:0000259" key="1">
    <source>
        <dbReference type="Pfam" id="PF07561"/>
    </source>
</evidence>
<name>A0A1M6SA44_9BACL</name>
<dbReference type="Proteomes" id="UP000184016">
    <property type="component" value="Unassembled WGS sequence"/>
</dbReference>
<protein>
    <recommendedName>
        <fullName evidence="1">DUF1540 domain-containing protein</fullName>
    </recommendedName>
</protein>
<dbReference type="InterPro" id="IPR011437">
    <property type="entry name" value="DUF1540"/>
</dbReference>
<proteinExistence type="predicted"/>
<gene>
    <name evidence="2" type="ORF">SAMN05443507_11374</name>
</gene>